<dbReference type="GO" id="GO:0030688">
    <property type="term" value="C:preribosome, small subunit precursor"/>
    <property type="evidence" value="ECO:0007669"/>
    <property type="project" value="TreeGrafter"/>
</dbReference>
<dbReference type="PANTHER" id="PTHR12858:SF1">
    <property type="entry name" value="PRE-RRNA-PROCESSING PROTEIN TSR1 HOMOLOG"/>
    <property type="match status" value="1"/>
</dbReference>
<proteinExistence type="predicted"/>
<feature type="domain" description="Ribosome biogenesis protein BMS1/TSR1 C-terminal" evidence="1">
    <location>
        <begin position="1"/>
        <end position="60"/>
    </location>
</feature>
<evidence type="ECO:0000313" key="2">
    <source>
        <dbReference type="EMBL" id="ETO14868.1"/>
    </source>
</evidence>
<dbReference type="GO" id="GO:0000479">
    <property type="term" value="P:endonucleolytic cleavage of tricistronic rRNA transcript (SSU-rRNA, 5.8S rRNA, LSU-rRNA)"/>
    <property type="evidence" value="ECO:0007669"/>
    <property type="project" value="TreeGrafter"/>
</dbReference>
<dbReference type="PANTHER" id="PTHR12858">
    <property type="entry name" value="RIBOSOME BIOGENESIS PROTEIN"/>
    <property type="match status" value="1"/>
</dbReference>
<organism evidence="2 3">
    <name type="scientific">Reticulomyxa filosa</name>
    <dbReference type="NCBI Taxonomy" id="46433"/>
    <lineage>
        <taxon>Eukaryota</taxon>
        <taxon>Sar</taxon>
        <taxon>Rhizaria</taxon>
        <taxon>Retaria</taxon>
        <taxon>Foraminifera</taxon>
        <taxon>Monothalamids</taxon>
        <taxon>Reticulomyxidae</taxon>
        <taxon>Reticulomyxa</taxon>
    </lineage>
</organism>
<sequence>MFWNKDDVEYFKPLELWTKGGKTGKIEEPLGEKGFMKCFFNDIVEQNDTVCLSLYKRVFPIADPAVFGPPQKK</sequence>
<dbReference type="GO" id="GO:0005525">
    <property type="term" value="F:GTP binding"/>
    <property type="evidence" value="ECO:0007669"/>
    <property type="project" value="TreeGrafter"/>
</dbReference>
<gene>
    <name evidence="2" type="ORF">RFI_22504</name>
</gene>
<evidence type="ECO:0000313" key="3">
    <source>
        <dbReference type="Proteomes" id="UP000023152"/>
    </source>
</evidence>
<dbReference type="InterPro" id="IPR039761">
    <property type="entry name" value="Bms1/Tsr1"/>
</dbReference>
<accession>X6MLL0</accession>
<dbReference type="GO" id="GO:0003924">
    <property type="term" value="F:GTPase activity"/>
    <property type="evidence" value="ECO:0007669"/>
    <property type="project" value="TreeGrafter"/>
</dbReference>
<dbReference type="GO" id="GO:0034511">
    <property type="term" value="F:U3 snoRNA binding"/>
    <property type="evidence" value="ECO:0007669"/>
    <property type="project" value="TreeGrafter"/>
</dbReference>
<evidence type="ECO:0000259" key="1">
    <source>
        <dbReference type="Pfam" id="PF04950"/>
    </source>
</evidence>
<dbReference type="InterPro" id="IPR007034">
    <property type="entry name" value="BMS1_TSR1_C"/>
</dbReference>
<dbReference type="OrthoDB" id="119302at2759"/>
<reference evidence="2 3" key="1">
    <citation type="journal article" date="2013" name="Curr. Biol.">
        <title>The Genome of the Foraminiferan Reticulomyxa filosa.</title>
        <authorList>
            <person name="Glockner G."/>
            <person name="Hulsmann N."/>
            <person name="Schleicher M."/>
            <person name="Noegel A.A."/>
            <person name="Eichinger L."/>
            <person name="Gallinger C."/>
            <person name="Pawlowski J."/>
            <person name="Sierra R."/>
            <person name="Euteneuer U."/>
            <person name="Pillet L."/>
            <person name="Moustafa A."/>
            <person name="Platzer M."/>
            <person name="Groth M."/>
            <person name="Szafranski K."/>
            <person name="Schliwa M."/>
        </authorList>
    </citation>
    <scope>NUCLEOTIDE SEQUENCE [LARGE SCALE GENOMIC DNA]</scope>
</reference>
<name>X6MLL0_RETFI</name>
<keyword evidence="3" id="KW-1185">Reference proteome</keyword>
<dbReference type="EMBL" id="ASPP01019696">
    <property type="protein sequence ID" value="ETO14868.1"/>
    <property type="molecule type" value="Genomic_DNA"/>
</dbReference>
<dbReference type="GO" id="GO:0000462">
    <property type="term" value="P:maturation of SSU-rRNA from tricistronic rRNA transcript (SSU-rRNA, 5.8S rRNA, LSU-rRNA)"/>
    <property type="evidence" value="ECO:0007669"/>
    <property type="project" value="TreeGrafter"/>
</dbReference>
<dbReference type="Pfam" id="PF04950">
    <property type="entry name" value="RIBIOP_C"/>
    <property type="match status" value="1"/>
</dbReference>
<dbReference type="Proteomes" id="UP000023152">
    <property type="component" value="Unassembled WGS sequence"/>
</dbReference>
<comment type="caution">
    <text evidence="2">The sequence shown here is derived from an EMBL/GenBank/DDBJ whole genome shotgun (WGS) entry which is preliminary data.</text>
</comment>
<dbReference type="AlphaFoldDB" id="X6MLL0"/>
<protein>
    <recommendedName>
        <fullName evidence="1">Ribosome biogenesis protein BMS1/TSR1 C-terminal domain-containing protein</fullName>
    </recommendedName>
</protein>